<dbReference type="Pfam" id="PF02683">
    <property type="entry name" value="DsbD_TM"/>
    <property type="match status" value="1"/>
</dbReference>
<dbReference type="GO" id="GO:0016020">
    <property type="term" value="C:membrane"/>
    <property type="evidence" value="ECO:0007669"/>
    <property type="project" value="UniProtKB-SubCell"/>
</dbReference>
<dbReference type="Proteomes" id="UP000468766">
    <property type="component" value="Unassembled WGS sequence"/>
</dbReference>
<feature type="transmembrane region" description="Helical" evidence="6">
    <location>
        <begin position="126"/>
        <end position="155"/>
    </location>
</feature>
<evidence type="ECO:0000256" key="5">
    <source>
        <dbReference type="ARBA" id="ARBA00023136"/>
    </source>
</evidence>
<evidence type="ECO:0000256" key="4">
    <source>
        <dbReference type="ARBA" id="ARBA00022989"/>
    </source>
</evidence>
<dbReference type="InterPro" id="IPR051790">
    <property type="entry name" value="Cytochrome_c-biogenesis_DsbD"/>
</dbReference>
<evidence type="ECO:0000256" key="6">
    <source>
        <dbReference type="SAM" id="Phobius"/>
    </source>
</evidence>
<dbReference type="GO" id="GO:0017004">
    <property type="term" value="P:cytochrome complex assembly"/>
    <property type="evidence" value="ECO:0007669"/>
    <property type="project" value="InterPro"/>
</dbReference>
<keyword evidence="4 6" id="KW-1133">Transmembrane helix</keyword>
<evidence type="ECO:0000256" key="1">
    <source>
        <dbReference type="ARBA" id="ARBA00004141"/>
    </source>
</evidence>
<keyword evidence="3 6" id="KW-0812">Transmembrane</keyword>
<dbReference type="InterPro" id="IPR003834">
    <property type="entry name" value="Cyt_c_assmbl_TM_dom"/>
</dbReference>
<name>A0A6I0F759_9FIRM</name>
<organism evidence="8 9">
    <name type="scientific">Heliorestis acidaminivorans</name>
    <dbReference type="NCBI Taxonomy" id="553427"/>
    <lineage>
        <taxon>Bacteria</taxon>
        <taxon>Bacillati</taxon>
        <taxon>Bacillota</taxon>
        <taxon>Clostridia</taxon>
        <taxon>Eubacteriales</taxon>
        <taxon>Heliobacteriaceae</taxon>
        <taxon>Heliorestis</taxon>
    </lineage>
</organism>
<evidence type="ECO:0000313" key="9">
    <source>
        <dbReference type="Proteomes" id="UP000468766"/>
    </source>
</evidence>
<feature type="transmembrane region" description="Helical" evidence="6">
    <location>
        <begin position="201"/>
        <end position="221"/>
    </location>
</feature>
<evidence type="ECO:0000256" key="3">
    <source>
        <dbReference type="ARBA" id="ARBA00022692"/>
    </source>
</evidence>
<comment type="caution">
    <text evidence="8">The sequence shown here is derived from an EMBL/GenBank/DDBJ whole genome shotgun (WGS) entry which is preliminary data.</text>
</comment>
<feature type="transmembrane region" description="Helical" evidence="6">
    <location>
        <begin position="54"/>
        <end position="79"/>
    </location>
</feature>
<dbReference type="PANTHER" id="PTHR31272:SF4">
    <property type="entry name" value="CYTOCHROME C-TYPE BIOGENESIS PROTEIN HI_1454-RELATED"/>
    <property type="match status" value="1"/>
</dbReference>
<sequence>MVAFLAGIASFLSPCILPLVPAYITYLTGTSLTNLSKEQQDDGVHKSRIHLTSFWRALAFVIGFSTVFIAFGASATYLGQWLWGYRGTLQNIAGVIIILFGLHLTGLLPIKWLYREVRFNKVPKSGGFIGAILLGMAFAAGWSPCVGPILSAIYLYAATTETMAQGIYLLLAYSAGLAIPFLITALFITSVEKYLSKLGRYLPMVSIASGAIMIILGILIVTNQLGRITAYFNFMLNF</sequence>
<feature type="transmembrane region" description="Helical" evidence="6">
    <location>
        <begin position="91"/>
        <end position="114"/>
    </location>
</feature>
<keyword evidence="9" id="KW-1185">Reference proteome</keyword>
<proteinExistence type="inferred from homology"/>
<evidence type="ECO:0000313" key="8">
    <source>
        <dbReference type="EMBL" id="KAB2954657.1"/>
    </source>
</evidence>
<reference evidence="8 9" key="1">
    <citation type="submission" date="2019-10" db="EMBL/GenBank/DDBJ databases">
        <title>Whole-genome sequence of the extremophile Heliorestis acidaminivorans DSM 24790.</title>
        <authorList>
            <person name="Kyndt J.A."/>
            <person name="Meyer T.E."/>
        </authorList>
    </citation>
    <scope>NUCLEOTIDE SEQUENCE [LARGE SCALE GENOMIC DNA]</scope>
    <source>
        <strain evidence="8 9">DSM 24790</strain>
    </source>
</reference>
<gene>
    <name evidence="8" type="ORF">F9B85_00445</name>
</gene>
<protein>
    <submittedName>
        <fullName evidence="8">Cytochrome c biogenesis protein CcdA</fullName>
    </submittedName>
</protein>
<accession>A0A6I0F759</accession>
<evidence type="ECO:0000259" key="7">
    <source>
        <dbReference type="Pfam" id="PF02683"/>
    </source>
</evidence>
<comment type="similarity">
    <text evidence="2">Belongs to the DsbD family.</text>
</comment>
<dbReference type="EMBL" id="WBXO01000001">
    <property type="protein sequence ID" value="KAB2954657.1"/>
    <property type="molecule type" value="Genomic_DNA"/>
</dbReference>
<keyword evidence="5 6" id="KW-0472">Membrane</keyword>
<comment type="subcellular location">
    <subcellularLocation>
        <location evidence="1">Membrane</location>
        <topology evidence="1">Multi-pass membrane protein</topology>
    </subcellularLocation>
</comment>
<feature type="transmembrane region" description="Helical" evidence="6">
    <location>
        <begin position="167"/>
        <end position="189"/>
    </location>
</feature>
<feature type="domain" description="Cytochrome C biogenesis protein transmembrane" evidence="7">
    <location>
        <begin position="3"/>
        <end position="222"/>
    </location>
</feature>
<evidence type="ECO:0000256" key="2">
    <source>
        <dbReference type="ARBA" id="ARBA00006143"/>
    </source>
</evidence>
<dbReference type="PANTHER" id="PTHR31272">
    <property type="entry name" value="CYTOCHROME C-TYPE BIOGENESIS PROTEIN HI_1454-RELATED"/>
    <property type="match status" value="1"/>
</dbReference>
<dbReference type="OrthoDB" id="9809733at2"/>
<dbReference type="AlphaFoldDB" id="A0A6I0F759"/>